<dbReference type="InterPro" id="IPR014729">
    <property type="entry name" value="Rossmann-like_a/b/a_fold"/>
</dbReference>
<accession>U2RZU3</accession>
<keyword evidence="5 14" id="KW-0808">Transferase</keyword>
<dbReference type="Proteomes" id="UP000016637">
    <property type="component" value="Unassembled WGS sequence"/>
</dbReference>
<dbReference type="InterPro" id="IPR023468">
    <property type="entry name" value="Riboflavin_kinase"/>
</dbReference>
<dbReference type="EC" id="2.7.1.26" evidence="14"/>
<dbReference type="Gene3D" id="2.40.30.30">
    <property type="entry name" value="Riboflavin kinase-like"/>
    <property type="match status" value="1"/>
</dbReference>
<keyword evidence="6 14" id="KW-0548">Nucleotidyltransferase</keyword>
<organism evidence="16 17">
    <name type="scientific">Gemella bergeri ATCC 700627</name>
    <dbReference type="NCBI Taxonomy" id="1321820"/>
    <lineage>
        <taxon>Bacteria</taxon>
        <taxon>Bacillati</taxon>
        <taxon>Bacillota</taxon>
        <taxon>Bacilli</taxon>
        <taxon>Bacillales</taxon>
        <taxon>Gemellaceae</taxon>
        <taxon>Gemella</taxon>
    </lineage>
</organism>
<dbReference type="GO" id="GO:0009398">
    <property type="term" value="P:FMN biosynthetic process"/>
    <property type="evidence" value="ECO:0007669"/>
    <property type="project" value="UniProtKB-UniRule"/>
</dbReference>
<dbReference type="NCBIfam" id="TIGR00083">
    <property type="entry name" value="ribF"/>
    <property type="match status" value="1"/>
</dbReference>
<name>U2RZU3_9BACL</name>
<dbReference type="InterPro" id="IPR015865">
    <property type="entry name" value="Riboflavin_kinase_bac/euk"/>
</dbReference>
<comment type="caution">
    <text evidence="16">The sequence shown here is derived from an EMBL/GenBank/DDBJ whole genome shotgun (WGS) entry which is preliminary data.</text>
</comment>
<gene>
    <name evidence="16" type="ORF">HMPREF1983_01529</name>
</gene>
<dbReference type="CDD" id="cd02064">
    <property type="entry name" value="FAD_synthetase_N"/>
    <property type="match status" value="1"/>
</dbReference>
<comment type="catalytic activity">
    <reaction evidence="12 14">
        <text>riboflavin + ATP = FMN + ADP + H(+)</text>
        <dbReference type="Rhea" id="RHEA:14357"/>
        <dbReference type="ChEBI" id="CHEBI:15378"/>
        <dbReference type="ChEBI" id="CHEBI:30616"/>
        <dbReference type="ChEBI" id="CHEBI:57986"/>
        <dbReference type="ChEBI" id="CHEBI:58210"/>
        <dbReference type="ChEBI" id="CHEBI:456216"/>
        <dbReference type="EC" id="2.7.1.26"/>
    </reaction>
</comment>
<evidence type="ECO:0000313" key="16">
    <source>
        <dbReference type="EMBL" id="ERK56117.1"/>
    </source>
</evidence>
<dbReference type="PANTHER" id="PTHR22749:SF6">
    <property type="entry name" value="RIBOFLAVIN KINASE"/>
    <property type="match status" value="1"/>
</dbReference>
<keyword evidence="11" id="KW-0511">Multifunctional enzyme</keyword>
<evidence type="ECO:0000256" key="7">
    <source>
        <dbReference type="ARBA" id="ARBA00022741"/>
    </source>
</evidence>
<dbReference type="PANTHER" id="PTHR22749">
    <property type="entry name" value="RIBOFLAVIN KINASE/FMN ADENYLYLTRANSFERASE"/>
    <property type="match status" value="1"/>
</dbReference>
<keyword evidence="17" id="KW-1185">Reference proteome</keyword>
<dbReference type="InterPro" id="IPR023465">
    <property type="entry name" value="Riboflavin_kinase_dom_sf"/>
</dbReference>
<keyword evidence="7 14" id="KW-0547">Nucleotide-binding</keyword>
<evidence type="ECO:0000256" key="9">
    <source>
        <dbReference type="ARBA" id="ARBA00022827"/>
    </source>
</evidence>
<proteinExistence type="inferred from homology"/>
<keyword evidence="4 14" id="KW-0288">FMN</keyword>
<comment type="pathway">
    <text evidence="1 14">Cofactor biosynthesis; FAD biosynthesis; FAD from FMN: step 1/1.</text>
</comment>
<evidence type="ECO:0000313" key="17">
    <source>
        <dbReference type="Proteomes" id="UP000016637"/>
    </source>
</evidence>
<evidence type="ECO:0000256" key="13">
    <source>
        <dbReference type="ARBA" id="ARBA00049494"/>
    </source>
</evidence>
<dbReference type="UniPathway" id="UPA00277">
    <property type="reaction ID" value="UER00407"/>
</dbReference>
<dbReference type="eggNOG" id="COG0196">
    <property type="taxonomic scope" value="Bacteria"/>
</dbReference>
<keyword evidence="3 14" id="KW-0285">Flavoprotein</keyword>
<dbReference type="Gene3D" id="3.40.50.620">
    <property type="entry name" value="HUPs"/>
    <property type="match status" value="1"/>
</dbReference>
<dbReference type="EMBL" id="AWVP01000103">
    <property type="protein sequence ID" value="ERK56117.1"/>
    <property type="molecule type" value="Genomic_DNA"/>
</dbReference>
<comment type="similarity">
    <text evidence="14">Belongs to the ribF family.</text>
</comment>
<evidence type="ECO:0000259" key="15">
    <source>
        <dbReference type="SMART" id="SM00904"/>
    </source>
</evidence>
<evidence type="ECO:0000256" key="12">
    <source>
        <dbReference type="ARBA" id="ARBA00047880"/>
    </source>
</evidence>
<dbReference type="PATRIC" id="fig|1321820.3.peg.1470"/>
<evidence type="ECO:0000256" key="6">
    <source>
        <dbReference type="ARBA" id="ARBA00022695"/>
    </source>
</evidence>
<dbReference type="HOGENOM" id="CLU_048437_0_2_9"/>
<evidence type="ECO:0000256" key="4">
    <source>
        <dbReference type="ARBA" id="ARBA00022643"/>
    </source>
</evidence>
<dbReference type="SMART" id="SM00904">
    <property type="entry name" value="Flavokinase"/>
    <property type="match status" value="1"/>
</dbReference>
<dbReference type="PIRSF" id="PIRSF004491">
    <property type="entry name" value="FAD_Synth"/>
    <property type="match status" value="1"/>
</dbReference>
<evidence type="ECO:0000256" key="3">
    <source>
        <dbReference type="ARBA" id="ARBA00022630"/>
    </source>
</evidence>
<dbReference type="Pfam" id="PF06574">
    <property type="entry name" value="FAD_syn"/>
    <property type="match status" value="1"/>
</dbReference>
<dbReference type="EC" id="2.7.7.2" evidence="14"/>
<evidence type="ECO:0000256" key="14">
    <source>
        <dbReference type="PIRNR" id="PIRNR004491"/>
    </source>
</evidence>
<dbReference type="RefSeq" id="WP_021753171.1">
    <property type="nucleotide sequence ID" value="NZ_KI271848.1"/>
</dbReference>
<evidence type="ECO:0000256" key="10">
    <source>
        <dbReference type="ARBA" id="ARBA00022840"/>
    </source>
</evidence>
<dbReference type="NCBIfam" id="NF004162">
    <property type="entry name" value="PRK05627.1-5"/>
    <property type="match status" value="1"/>
</dbReference>
<dbReference type="GO" id="GO:0009231">
    <property type="term" value="P:riboflavin biosynthetic process"/>
    <property type="evidence" value="ECO:0007669"/>
    <property type="project" value="InterPro"/>
</dbReference>
<protein>
    <recommendedName>
        <fullName evidence="14">Riboflavin biosynthesis protein</fullName>
    </recommendedName>
    <domain>
        <recommendedName>
            <fullName evidence="14">Riboflavin kinase</fullName>
            <ecNumber evidence="14">2.7.1.26</ecNumber>
        </recommendedName>
        <alternativeName>
            <fullName evidence="14">Flavokinase</fullName>
        </alternativeName>
    </domain>
    <domain>
        <recommendedName>
            <fullName evidence="14">FMN adenylyltransferase</fullName>
            <ecNumber evidence="14">2.7.7.2</ecNumber>
        </recommendedName>
        <alternativeName>
            <fullName evidence="14">FAD pyrophosphorylase</fullName>
        </alternativeName>
        <alternativeName>
            <fullName evidence="14">FAD synthase</fullName>
        </alternativeName>
    </domain>
</protein>
<sequence length="304" mass="35205">MEIFNISNLGQIKKDNKRRAAALGFFDGVHKAHKKIIAEMLKETDIIPIVITLDKSPKEYFGHTSVECLTPLEKKSKIFETLGVQEVYYLSFNKQLQTLSAESYIDKVLKQLNVEKIFCGYDYKFGYKGVGTPKLIADYSDIEVNILEEEMIGDRKISTTALREFVESANFTGYYDFTGRYYSISGVVVKGRQLGRTINFPTANLKMKSSYLLPKTNGVYITKTKVRDKIYKSITNIGYNPTVSEVKDKKFIETHILDFDAEIYGEMIEVYFYDFLRKEKKFESFNHLKKQLQKDKMVCEQKEI</sequence>
<evidence type="ECO:0000256" key="5">
    <source>
        <dbReference type="ARBA" id="ARBA00022679"/>
    </source>
</evidence>
<evidence type="ECO:0000256" key="11">
    <source>
        <dbReference type="ARBA" id="ARBA00023268"/>
    </source>
</evidence>
<dbReference type="InterPro" id="IPR002606">
    <property type="entry name" value="Riboflavin_kinase_bac"/>
</dbReference>
<keyword evidence="8 14" id="KW-0418">Kinase</keyword>
<dbReference type="GO" id="GO:0005524">
    <property type="term" value="F:ATP binding"/>
    <property type="evidence" value="ECO:0007669"/>
    <property type="project" value="UniProtKB-UniRule"/>
</dbReference>
<dbReference type="GO" id="GO:0003919">
    <property type="term" value="F:FMN adenylyltransferase activity"/>
    <property type="evidence" value="ECO:0007669"/>
    <property type="project" value="UniProtKB-UniRule"/>
</dbReference>
<keyword evidence="9 14" id="KW-0274">FAD</keyword>
<dbReference type="GO" id="GO:0008531">
    <property type="term" value="F:riboflavin kinase activity"/>
    <property type="evidence" value="ECO:0007669"/>
    <property type="project" value="UniProtKB-UniRule"/>
</dbReference>
<dbReference type="Pfam" id="PF01687">
    <property type="entry name" value="Flavokinase"/>
    <property type="match status" value="1"/>
</dbReference>
<dbReference type="SUPFAM" id="SSF82114">
    <property type="entry name" value="Riboflavin kinase-like"/>
    <property type="match status" value="1"/>
</dbReference>
<dbReference type="SUPFAM" id="SSF52374">
    <property type="entry name" value="Nucleotidylyl transferase"/>
    <property type="match status" value="1"/>
</dbReference>
<feature type="domain" description="Riboflavin kinase" evidence="15">
    <location>
        <begin position="177"/>
        <end position="303"/>
    </location>
</feature>
<evidence type="ECO:0000256" key="1">
    <source>
        <dbReference type="ARBA" id="ARBA00004726"/>
    </source>
</evidence>
<reference evidence="16 17" key="1">
    <citation type="submission" date="2013-08" db="EMBL/GenBank/DDBJ databases">
        <authorList>
            <person name="Weinstock G."/>
            <person name="Sodergren E."/>
            <person name="Wylie T."/>
            <person name="Fulton L."/>
            <person name="Fulton R."/>
            <person name="Fronick C."/>
            <person name="O'Laughlin M."/>
            <person name="Godfrey J."/>
            <person name="Miner T."/>
            <person name="Herter B."/>
            <person name="Appelbaum E."/>
            <person name="Cordes M."/>
            <person name="Lek S."/>
            <person name="Wollam A."/>
            <person name="Pepin K.H."/>
            <person name="Palsikar V.B."/>
            <person name="Mitreva M."/>
            <person name="Wilson R.K."/>
        </authorList>
    </citation>
    <scope>NUCLEOTIDE SEQUENCE [LARGE SCALE GENOMIC DNA]</scope>
    <source>
        <strain evidence="16 17">ATCC 700627</strain>
    </source>
</reference>
<dbReference type="UniPathway" id="UPA00276">
    <property type="reaction ID" value="UER00406"/>
</dbReference>
<dbReference type="AlphaFoldDB" id="U2RZU3"/>
<dbReference type="InterPro" id="IPR015864">
    <property type="entry name" value="FAD_synthase"/>
</dbReference>
<evidence type="ECO:0000256" key="2">
    <source>
        <dbReference type="ARBA" id="ARBA00005201"/>
    </source>
</evidence>
<keyword evidence="10 14" id="KW-0067">ATP-binding</keyword>
<comment type="catalytic activity">
    <reaction evidence="13 14">
        <text>FMN + ATP + H(+) = FAD + diphosphate</text>
        <dbReference type="Rhea" id="RHEA:17237"/>
        <dbReference type="ChEBI" id="CHEBI:15378"/>
        <dbReference type="ChEBI" id="CHEBI:30616"/>
        <dbReference type="ChEBI" id="CHEBI:33019"/>
        <dbReference type="ChEBI" id="CHEBI:57692"/>
        <dbReference type="ChEBI" id="CHEBI:58210"/>
        <dbReference type="EC" id="2.7.7.2"/>
    </reaction>
</comment>
<dbReference type="GO" id="GO:0006747">
    <property type="term" value="P:FAD biosynthetic process"/>
    <property type="evidence" value="ECO:0007669"/>
    <property type="project" value="UniProtKB-UniRule"/>
</dbReference>
<comment type="pathway">
    <text evidence="2 14">Cofactor biosynthesis; FMN biosynthesis; FMN from riboflavin (ATP route): step 1/1.</text>
</comment>
<evidence type="ECO:0000256" key="8">
    <source>
        <dbReference type="ARBA" id="ARBA00022777"/>
    </source>
</evidence>